<evidence type="ECO:0000313" key="2">
    <source>
        <dbReference type="Proteomes" id="UP001231316"/>
    </source>
</evidence>
<dbReference type="AlphaFoldDB" id="A0AAX3XBL0"/>
<sequence>MEMKNVDLVALNKAAMLIQEHASLGYNFIKVARRKSEIDSVEYVLKNLGYTFSQRKIESGYSILEIGFAKPQQGPYIFVPINILTAVEAEQLAEQNKANRQVLDDISHRLEEDNKETLVYKANEINLNSGLLKFLSERKVKVYEDGDEVKVYLKDYFY</sequence>
<keyword evidence="1" id="KW-0614">Plasmid</keyword>
<proteinExistence type="predicted"/>
<accession>A0AAX3XBL0</accession>
<evidence type="ECO:0000313" key="1">
    <source>
        <dbReference type="EMBL" id="WII29752.1"/>
    </source>
</evidence>
<geneLocation type="plasmid" evidence="1 2">
    <name>unnamed2</name>
</geneLocation>
<protein>
    <submittedName>
        <fullName evidence="1">Uncharacterized protein</fullName>
    </submittedName>
</protein>
<organism evidence="1 2">
    <name type="scientific">Ligilactobacillus salivarius</name>
    <dbReference type="NCBI Taxonomy" id="1624"/>
    <lineage>
        <taxon>Bacteria</taxon>
        <taxon>Bacillati</taxon>
        <taxon>Bacillota</taxon>
        <taxon>Bacilli</taxon>
        <taxon>Lactobacillales</taxon>
        <taxon>Lactobacillaceae</taxon>
        <taxon>Ligilactobacillus</taxon>
    </lineage>
</organism>
<dbReference type="RefSeq" id="WP_284650716.1">
    <property type="nucleotide sequence ID" value="NZ_CP123973.1"/>
</dbReference>
<dbReference type="Proteomes" id="UP001231316">
    <property type="component" value="Plasmid unnamed2"/>
</dbReference>
<dbReference type="EMBL" id="CP123973">
    <property type="protein sequence ID" value="WII29752.1"/>
    <property type="molecule type" value="Genomic_DNA"/>
</dbReference>
<reference evidence="1" key="1">
    <citation type="submission" date="2023-04" db="EMBL/GenBank/DDBJ databases">
        <title>Four porcine-derived lactic acid bacteria strains analyses and their evaluation as potential probiotics based on genomics.</title>
        <authorList>
            <person name="Niu D."/>
        </authorList>
    </citation>
    <scope>NUCLEOTIDE SEQUENCE</scope>
    <source>
        <strain evidence="1">ZSA5</strain>
        <plasmid evidence="1">unnamed2</plasmid>
    </source>
</reference>
<gene>
    <name evidence="1" type="ORF">QFE45_10820</name>
</gene>
<name>A0AAX3XBL0_9LACO</name>